<name>A0A7S3FLA1_9CHLO</name>
<accession>A0A7S3FLA1</accession>
<keyword evidence="1" id="KW-1133">Transmembrane helix</keyword>
<keyword evidence="1" id="KW-0472">Membrane</keyword>
<gene>
    <name evidence="2" type="ORF">CROS1456_LOCUS844</name>
</gene>
<evidence type="ECO:0000313" key="2">
    <source>
        <dbReference type="EMBL" id="CAE0187777.1"/>
    </source>
</evidence>
<keyword evidence="1" id="KW-0812">Transmembrane</keyword>
<sequence>MTWDDGLGLVGARGEGDEERDGTMTAMRLVGNGLAKRMSRANLQQVRRGGGGGPVAYRKAPAEPLAEGDELTWDDGTVYPEPCLDQYEFMGKEKALGMLLAGLGGFAALGYALTVRDKASMKPFVNRKVMAQELNDLP</sequence>
<dbReference type="PANTHER" id="PTHR36401:SF1">
    <property type="entry name" value="NADH DEHYDROGENASE [UBIQUINONE] 1 BETA SUBCOMPLEX SUBUNIT 8, MITOCHONDRIAL"/>
    <property type="match status" value="1"/>
</dbReference>
<reference evidence="2" key="1">
    <citation type="submission" date="2021-01" db="EMBL/GenBank/DDBJ databases">
        <authorList>
            <person name="Corre E."/>
            <person name="Pelletier E."/>
            <person name="Niang G."/>
            <person name="Scheremetjew M."/>
            <person name="Finn R."/>
            <person name="Kale V."/>
            <person name="Holt S."/>
            <person name="Cochrane G."/>
            <person name="Meng A."/>
            <person name="Brown T."/>
            <person name="Cohen L."/>
        </authorList>
    </citation>
    <scope>NUCLEOTIDE SEQUENCE</scope>
    <source>
        <strain evidence="2">RCC1871</strain>
    </source>
</reference>
<organism evidence="2">
    <name type="scientific">Chloropicon roscoffensis</name>
    <dbReference type="NCBI Taxonomy" id="1461544"/>
    <lineage>
        <taxon>Eukaryota</taxon>
        <taxon>Viridiplantae</taxon>
        <taxon>Chlorophyta</taxon>
        <taxon>Chloropicophyceae</taxon>
        <taxon>Chloropicales</taxon>
        <taxon>Chloropicaceae</taxon>
        <taxon>Chloropicon</taxon>
    </lineage>
</organism>
<feature type="transmembrane region" description="Helical" evidence="1">
    <location>
        <begin position="95"/>
        <end position="114"/>
    </location>
</feature>
<evidence type="ECO:0000256" key="1">
    <source>
        <dbReference type="SAM" id="Phobius"/>
    </source>
</evidence>
<dbReference type="AlphaFoldDB" id="A0A7S3FLA1"/>
<dbReference type="PANTHER" id="PTHR36401">
    <property type="entry name" value="NADH DEHYDROGENASE [UBIQUINONE] 1 BETA SUBCOMPLEX SUBUNIT 8, MITOCHONDRIAL"/>
    <property type="match status" value="1"/>
</dbReference>
<proteinExistence type="predicted"/>
<protein>
    <submittedName>
        <fullName evidence="2">Uncharacterized protein</fullName>
    </submittedName>
</protein>
<dbReference type="EMBL" id="HBHZ01001061">
    <property type="protein sequence ID" value="CAE0187777.1"/>
    <property type="molecule type" value="Transcribed_RNA"/>
</dbReference>
<dbReference type="InterPro" id="IPR038863">
    <property type="entry name" value="Put_Complex_I_su8"/>
</dbReference>